<feature type="chain" id="PRO_5042236921" evidence="1">
    <location>
        <begin position="27"/>
        <end position="250"/>
    </location>
</feature>
<proteinExistence type="predicted"/>
<keyword evidence="1" id="KW-0732">Signal</keyword>
<evidence type="ECO:0000313" key="2">
    <source>
        <dbReference type="EMBL" id="MCF7569111.1"/>
    </source>
</evidence>
<dbReference type="AlphaFoldDB" id="A0AAE3EQ29"/>
<reference evidence="2" key="1">
    <citation type="submission" date="2022-01" db="EMBL/GenBank/DDBJ databases">
        <title>Draft genome sequence of Sabulilitoribacter arenilitoris KCTC 52401.</title>
        <authorList>
            <person name="Oh J.-S."/>
        </authorList>
    </citation>
    <scope>NUCLEOTIDE SEQUENCE</scope>
    <source>
        <strain evidence="2">HMF6543</strain>
    </source>
</reference>
<evidence type="ECO:0000256" key="1">
    <source>
        <dbReference type="SAM" id="SignalP"/>
    </source>
</evidence>
<evidence type="ECO:0000313" key="3">
    <source>
        <dbReference type="Proteomes" id="UP001199795"/>
    </source>
</evidence>
<gene>
    <name evidence="2" type="ORF">L3X37_12150</name>
</gene>
<sequence>MKTIKTTILMALILCFSINLFNAQQAFQIHQDNVKPSKFMVYEKIAKEFNAACVKHNLQTNWFAAMSNDFKYFYVTPIENFAELDKNPMADMAKAMGDKFGELFDRFDKCYDSHGTYIILKDDELSYASAEAAESSEPQNYRKWIYIYYKPKNSKKIREGMKAVKALHKSKGSKTYYNIYRNGYGQIESYYLVSIPAKNEIDSATSGKANEEVLGPDRWDTFSKVMNYASRIEEYSGEMRPDLSYSPKEN</sequence>
<organism evidence="2 3">
    <name type="scientific">Wocania arenilitoris</name>
    <dbReference type="NCBI Taxonomy" id="2044858"/>
    <lineage>
        <taxon>Bacteria</taxon>
        <taxon>Pseudomonadati</taxon>
        <taxon>Bacteroidota</taxon>
        <taxon>Flavobacteriia</taxon>
        <taxon>Flavobacteriales</taxon>
        <taxon>Flavobacteriaceae</taxon>
        <taxon>Wocania</taxon>
    </lineage>
</organism>
<protein>
    <submittedName>
        <fullName evidence="2">Uncharacterized protein</fullName>
    </submittedName>
</protein>
<dbReference type="Proteomes" id="UP001199795">
    <property type="component" value="Unassembled WGS sequence"/>
</dbReference>
<dbReference type="RefSeq" id="WP_237240445.1">
    <property type="nucleotide sequence ID" value="NZ_JAKKDU010000014.1"/>
</dbReference>
<comment type="caution">
    <text evidence="2">The sequence shown here is derived from an EMBL/GenBank/DDBJ whole genome shotgun (WGS) entry which is preliminary data.</text>
</comment>
<accession>A0AAE3EQ29</accession>
<dbReference type="EMBL" id="JAKKDU010000014">
    <property type="protein sequence ID" value="MCF7569111.1"/>
    <property type="molecule type" value="Genomic_DNA"/>
</dbReference>
<keyword evidence="3" id="KW-1185">Reference proteome</keyword>
<name>A0AAE3EQ29_9FLAO</name>
<feature type="signal peptide" evidence="1">
    <location>
        <begin position="1"/>
        <end position="26"/>
    </location>
</feature>